<reference evidence="5 6" key="1">
    <citation type="submission" date="2019-07" db="EMBL/GenBank/DDBJ databases">
        <title>Helicobacter labacensis sp. nov., Helicobacter mehlei sp. nov. and Helicobacter vulpis sp. nov., isolated from gastric mucosa of red fox (Vulpis vulpis).</title>
        <authorList>
            <person name="Kusar D."/>
            <person name="Gruntar I."/>
            <person name="Pate M."/>
            <person name="Zajc U."/>
            <person name="Ocepek M."/>
        </authorList>
    </citation>
    <scope>NUCLEOTIDE SEQUENCE [LARGE SCALE GENOMIC DNA]</scope>
    <source>
        <strain evidence="5 6">L8b</strain>
    </source>
</reference>
<dbReference type="EMBL" id="VKGC01000004">
    <property type="protein sequence ID" value="TSA86015.1"/>
    <property type="molecule type" value="Genomic_DNA"/>
</dbReference>
<keyword evidence="3" id="KW-0346">Stress response</keyword>
<keyword evidence="2" id="KW-0805">Transcription regulation</keyword>
<dbReference type="InterPro" id="IPR036388">
    <property type="entry name" value="WH-like_DNA-bd_sf"/>
</dbReference>
<dbReference type="PANTHER" id="PTHR34824">
    <property type="entry name" value="HEAT-INDUCIBLE TRANSCRIPTION REPRESSOR HRCA"/>
    <property type="match status" value="1"/>
</dbReference>
<keyword evidence="4" id="KW-0804">Transcription</keyword>
<dbReference type="SUPFAM" id="SSF46785">
    <property type="entry name" value="Winged helix' DNA-binding domain"/>
    <property type="match status" value="1"/>
</dbReference>
<evidence type="ECO:0000313" key="6">
    <source>
        <dbReference type="Proteomes" id="UP000319322"/>
    </source>
</evidence>
<comment type="caution">
    <text evidence="5">The sequence shown here is derived from an EMBL/GenBank/DDBJ whole genome shotgun (WGS) entry which is preliminary data.</text>
</comment>
<evidence type="ECO:0000256" key="4">
    <source>
        <dbReference type="ARBA" id="ARBA00023163"/>
    </source>
</evidence>
<dbReference type="GO" id="GO:0045892">
    <property type="term" value="P:negative regulation of DNA-templated transcription"/>
    <property type="evidence" value="ECO:0007669"/>
    <property type="project" value="TreeGrafter"/>
</dbReference>
<dbReference type="RefSeq" id="WP_120947950.1">
    <property type="nucleotide sequence ID" value="NZ_QXQP01000001.1"/>
</dbReference>
<name>A0A553V0P9_9HELI</name>
<dbReference type="PANTHER" id="PTHR34824:SF1">
    <property type="entry name" value="HEAT-INDUCIBLE TRANSCRIPTION REPRESSOR HRCA"/>
    <property type="match status" value="1"/>
</dbReference>
<dbReference type="Proteomes" id="UP000319322">
    <property type="component" value="Unassembled WGS sequence"/>
</dbReference>
<dbReference type="GO" id="GO:0003677">
    <property type="term" value="F:DNA binding"/>
    <property type="evidence" value="ECO:0007669"/>
    <property type="project" value="InterPro"/>
</dbReference>
<dbReference type="InterPro" id="IPR002571">
    <property type="entry name" value="HrcA"/>
</dbReference>
<reference evidence="6" key="2">
    <citation type="submission" date="2019-07" db="EMBL/GenBank/DDBJ databases">
        <title>Helicobacter labacensis sp. nov., Helicobacter mehlei sp. nov. and Helicobacter vulpis sp. nov., isolated from gastric mucosa of red fox (Vulpis vulpis).</title>
        <authorList>
            <person name="Papic B."/>
        </authorList>
    </citation>
    <scope>NUCLEOTIDE SEQUENCE [LARGE SCALE GENOMIC DNA]</scope>
    <source>
        <strain evidence="6">L8b</strain>
    </source>
</reference>
<organism evidence="5 6">
    <name type="scientific">Helicobacter mehlei</name>
    <dbReference type="NCBI Taxonomy" id="2316080"/>
    <lineage>
        <taxon>Bacteria</taxon>
        <taxon>Pseudomonadati</taxon>
        <taxon>Campylobacterota</taxon>
        <taxon>Epsilonproteobacteria</taxon>
        <taxon>Campylobacterales</taxon>
        <taxon>Helicobacteraceae</taxon>
        <taxon>Helicobacter</taxon>
    </lineage>
</organism>
<evidence type="ECO:0000256" key="2">
    <source>
        <dbReference type="ARBA" id="ARBA00023015"/>
    </source>
</evidence>
<dbReference type="Gene3D" id="1.10.10.10">
    <property type="entry name" value="Winged helix-like DNA-binding domain superfamily/Winged helix DNA-binding domain"/>
    <property type="match status" value="1"/>
</dbReference>
<accession>A0A553V0P9</accession>
<sequence>MSVKKEWLLEAFIKAYLDSHTPIGSESLRLLLQGEDMQISSATIRNYFKRLTSEGALRQSHTSGGRIPTTQALKDYWRAKLDTATLLEVDLSKIQEASVRYGIFSFVERYKQAILLGVYNFQERFLILDFGATQMLLAYSKKLESFLKDLVGLGCQAIQDAALLVCITSLAKQIKNFYQERFYFGLCALAQLLLAQTKHEKLFLEICEGSVFWHLKQGLHFERILPLGFLGVVQSITTQGLKSKMLCVGSLERDFEGFYSAITRAS</sequence>
<dbReference type="NCBIfam" id="NF003033">
    <property type="entry name" value="PRK03911.1"/>
    <property type="match status" value="1"/>
</dbReference>
<protein>
    <submittedName>
        <fullName evidence="5">HrcA family transcriptional regulator</fullName>
    </submittedName>
</protein>
<dbReference type="InterPro" id="IPR036390">
    <property type="entry name" value="WH_DNA-bd_sf"/>
</dbReference>
<dbReference type="AlphaFoldDB" id="A0A553V0P9"/>
<dbReference type="OrthoDB" id="9783139at2"/>
<reference evidence="5 6" key="3">
    <citation type="submission" date="2019-07" db="EMBL/GenBank/DDBJ databases">
        <authorList>
            <person name="Papic B."/>
        </authorList>
    </citation>
    <scope>NUCLEOTIDE SEQUENCE [LARGE SCALE GENOMIC DNA]</scope>
    <source>
        <strain evidence="5 6">L8b</strain>
    </source>
</reference>
<proteinExistence type="predicted"/>
<evidence type="ECO:0000313" key="5">
    <source>
        <dbReference type="EMBL" id="TSA86015.1"/>
    </source>
</evidence>
<evidence type="ECO:0000256" key="3">
    <source>
        <dbReference type="ARBA" id="ARBA00023016"/>
    </source>
</evidence>
<keyword evidence="6" id="KW-1185">Reference proteome</keyword>
<gene>
    <name evidence="5" type="ORF">FNE76_02725</name>
</gene>
<evidence type="ECO:0000256" key="1">
    <source>
        <dbReference type="ARBA" id="ARBA00022491"/>
    </source>
</evidence>
<keyword evidence="1" id="KW-0678">Repressor</keyword>